<dbReference type="OrthoDB" id="10003767at2759"/>
<dbReference type="InterPro" id="IPR002575">
    <property type="entry name" value="Aminoglycoside_PTrfase"/>
</dbReference>
<dbReference type="InterPro" id="IPR011009">
    <property type="entry name" value="Kinase-like_dom_sf"/>
</dbReference>
<name>A0A8H8RRV7_9HELO</name>
<dbReference type="AlphaFoldDB" id="A0A8H8RRV7"/>
<proteinExistence type="predicted"/>
<dbReference type="EMBL" id="QGMI01000442">
    <property type="protein sequence ID" value="TVY40637.1"/>
    <property type="molecule type" value="Genomic_DNA"/>
</dbReference>
<accession>A0A8H8RRV7</accession>
<keyword evidence="3" id="KW-1185">Reference proteome</keyword>
<evidence type="ECO:0000259" key="1">
    <source>
        <dbReference type="Pfam" id="PF01636"/>
    </source>
</evidence>
<gene>
    <name evidence="2" type="ORF">LOCC1_G007475</name>
</gene>
<dbReference type="InterPro" id="IPR051678">
    <property type="entry name" value="AGP_Transferase"/>
</dbReference>
<dbReference type="SUPFAM" id="SSF56112">
    <property type="entry name" value="Protein kinase-like (PK-like)"/>
    <property type="match status" value="1"/>
</dbReference>
<sequence length="411" mass="45645">MTTENSFQGFQWTYFADLSPGPVKQRADLFLSVVDWDQLRFYASGKNYGVDCVLLPHIGLGYNHMVRVLEFVDGTRWIARLRMPSLDGSTSDGASITKEFTTTSLVKSVTDIPTPFIHAIEPKCHHLVKASFMLMDCLEGNVGMDLGMEVPSDRKTSFFNEMAHIHLIHQDIDSNLSAKVQLSTIRLPMIGTLLGKSPDGTFVQGPIPGIGGPFHTAGEYFHAWASNAKFGMDSNRLQAACGPFANEIIPSVEGFKDAIQGLAESFSVANNGPFPLCHGDFGHNNIVVDDQYRVLGVIDWECAFAAPWEVFAEFPLTLSMTPAKMDAPWNYDEQGNPKDEELLQKVLDQRHYVEAVRNAEAAAEIRGEQLLSRSLQDSRRQHLIAAMRLFDSGKPGWYGKLVDVFLEGEKP</sequence>
<organism evidence="2 3">
    <name type="scientific">Lachnellula occidentalis</name>
    <dbReference type="NCBI Taxonomy" id="215460"/>
    <lineage>
        <taxon>Eukaryota</taxon>
        <taxon>Fungi</taxon>
        <taxon>Dikarya</taxon>
        <taxon>Ascomycota</taxon>
        <taxon>Pezizomycotina</taxon>
        <taxon>Leotiomycetes</taxon>
        <taxon>Helotiales</taxon>
        <taxon>Lachnaceae</taxon>
        <taxon>Lachnellula</taxon>
    </lineage>
</organism>
<dbReference type="PANTHER" id="PTHR21310">
    <property type="entry name" value="AMINOGLYCOSIDE PHOSPHOTRANSFERASE-RELATED-RELATED"/>
    <property type="match status" value="1"/>
</dbReference>
<dbReference type="Pfam" id="PF01636">
    <property type="entry name" value="APH"/>
    <property type="match status" value="1"/>
</dbReference>
<reference evidence="2 3" key="1">
    <citation type="submission" date="2018-05" db="EMBL/GenBank/DDBJ databases">
        <title>Genome sequencing and assembly of the regulated plant pathogen Lachnellula willkommii and related sister species for the development of diagnostic species identification markers.</title>
        <authorList>
            <person name="Giroux E."/>
            <person name="Bilodeau G."/>
        </authorList>
    </citation>
    <scope>NUCLEOTIDE SEQUENCE [LARGE SCALE GENOMIC DNA]</scope>
    <source>
        <strain evidence="2 3">CBS 160.35</strain>
    </source>
</reference>
<feature type="domain" description="Aminoglycoside phosphotransferase" evidence="1">
    <location>
        <begin position="255"/>
        <end position="306"/>
    </location>
</feature>
<protein>
    <recommendedName>
        <fullName evidence="1">Aminoglycoside phosphotransferase domain-containing protein</fullName>
    </recommendedName>
</protein>
<dbReference type="Gene3D" id="3.90.1200.10">
    <property type="match status" value="1"/>
</dbReference>
<dbReference type="Proteomes" id="UP000443090">
    <property type="component" value="Unassembled WGS sequence"/>
</dbReference>
<comment type="caution">
    <text evidence="2">The sequence shown here is derived from an EMBL/GenBank/DDBJ whole genome shotgun (WGS) entry which is preliminary data.</text>
</comment>
<evidence type="ECO:0000313" key="2">
    <source>
        <dbReference type="EMBL" id="TVY40637.1"/>
    </source>
</evidence>
<dbReference type="PANTHER" id="PTHR21310:SF15">
    <property type="entry name" value="AMINOGLYCOSIDE PHOSPHOTRANSFERASE DOMAIN-CONTAINING PROTEIN"/>
    <property type="match status" value="1"/>
</dbReference>
<evidence type="ECO:0000313" key="3">
    <source>
        <dbReference type="Proteomes" id="UP000443090"/>
    </source>
</evidence>